<accession>A0A317RFE4</accession>
<keyword evidence="9 11" id="KW-1133">Transmembrane helix</keyword>
<evidence type="ECO:0000256" key="7">
    <source>
        <dbReference type="ARBA" id="ARBA00022519"/>
    </source>
</evidence>
<evidence type="ECO:0000256" key="5">
    <source>
        <dbReference type="ARBA" id="ARBA00022475"/>
    </source>
</evidence>
<protein>
    <recommendedName>
        <fullName evidence="12">Molybdenum transport system permease</fullName>
    </recommendedName>
</protein>
<evidence type="ECO:0000256" key="10">
    <source>
        <dbReference type="ARBA" id="ARBA00023136"/>
    </source>
</evidence>
<proteinExistence type="inferred from homology"/>
<keyword evidence="7 12" id="KW-0997">Cell inner membrane</keyword>
<evidence type="ECO:0000259" key="13">
    <source>
        <dbReference type="PROSITE" id="PS50928"/>
    </source>
</evidence>
<evidence type="ECO:0000313" key="15">
    <source>
        <dbReference type="Proteomes" id="UP000246483"/>
    </source>
</evidence>
<evidence type="ECO:0000256" key="11">
    <source>
        <dbReference type="RuleBase" id="RU363032"/>
    </source>
</evidence>
<evidence type="ECO:0000256" key="4">
    <source>
        <dbReference type="ARBA" id="ARBA00022448"/>
    </source>
</evidence>
<dbReference type="GO" id="GO:0015098">
    <property type="term" value="F:molybdate ion transmembrane transporter activity"/>
    <property type="evidence" value="ECO:0007669"/>
    <property type="project" value="UniProtKB-UniRule"/>
</dbReference>
<name>A0A317RFE4_9BURK</name>
<dbReference type="InterPro" id="IPR000515">
    <property type="entry name" value="MetI-like"/>
</dbReference>
<dbReference type="EMBL" id="QGUB01000001">
    <property type="protein sequence ID" value="PWW48808.1"/>
    <property type="molecule type" value="Genomic_DNA"/>
</dbReference>
<evidence type="ECO:0000256" key="9">
    <source>
        <dbReference type="ARBA" id="ARBA00022989"/>
    </source>
</evidence>
<comment type="subcellular location">
    <subcellularLocation>
        <location evidence="2 12">Cell inner membrane</location>
        <topology evidence="2 12">Multi-pass membrane protein</topology>
    </subcellularLocation>
    <subcellularLocation>
        <location evidence="11">Cell membrane</location>
        <topology evidence="11">Multi-pass membrane protein</topology>
    </subcellularLocation>
</comment>
<keyword evidence="4 11" id="KW-0813">Transport</keyword>
<keyword evidence="5" id="KW-1003">Cell membrane</keyword>
<reference evidence="14 15" key="1">
    <citation type="submission" date="2018-05" db="EMBL/GenBank/DDBJ databases">
        <title>Genomic Encyclopedia of Type Strains, Phase IV (KMG-IV): sequencing the most valuable type-strain genomes for metagenomic binning, comparative biology and taxonomic classification.</title>
        <authorList>
            <person name="Goeker M."/>
        </authorList>
    </citation>
    <scope>NUCLEOTIDE SEQUENCE [LARGE SCALE GENOMIC DNA]</scope>
    <source>
        <strain evidence="14 15">DSM 26006</strain>
    </source>
</reference>
<evidence type="ECO:0000256" key="3">
    <source>
        <dbReference type="ARBA" id="ARBA00007069"/>
    </source>
</evidence>
<feature type="transmembrane region" description="Helical" evidence="11">
    <location>
        <begin position="143"/>
        <end position="164"/>
    </location>
</feature>
<feature type="transmembrane region" description="Helical" evidence="11">
    <location>
        <begin position="203"/>
        <end position="224"/>
    </location>
</feature>
<evidence type="ECO:0000256" key="8">
    <source>
        <dbReference type="ARBA" id="ARBA00022692"/>
    </source>
</evidence>
<dbReference type="PROSITE" id="PS50928">
    <property type="entry name" value="ABC_TM1"/>
    <property type="match status" value="1"/>
</dbReference>
<sequence length="230" mass="24817">MTALPALPLGPEDWAAIRLTLRLATTTTLLLLLLCTPLAWWLAHTRSRWRTPVGAVVALPLVLPPTVIGFYLLVAMGPDGPLGQLTDALGLRRLPFTFPGLVVGSLVYSLPFAVQPLQRAFEALGRRPMEVAATLGAAPLDRFLTVALPLAWPGFITAAVLSFANTVGEFGVVLMLGGNIPGVTRVVSVQIYDHVEAMEYAHAHWLAGGMVVFSFVVLVLLQWLQPARRP</sequence>
<gene>
    <name evidence="14" type="ORF">DFR36_101317</name>
</gene>
<dbReference type="CDD" id="cd06261">
    <property type="entry name" value="TM_PBP2"/>
    <property type="match status" value="1"/>
</dbReference>
<dbReference type="NCBIfam" id="TIGR02141">
    <property type="entry name" value="modB_ABC"/>
    <property type="match status" value="1"/>
</dbReference>
<keyword evidence="8 11" id="KW-0812">Transmembrane</keyword>
<dbReference type="PANTHER" id="PTHR30183:SF8">
    <property type="entry name" value="MOLYBDENUM TRANSPORT SYSTEM PERMEASE"/>
    <property type="match status" value="1"/>
</dbReference>
<dbReference type="AlphaFoldDB" id="A0A317RFE4"/>
<comment type="caution">
    <text evidence="12">Lacks conserved residue(s) required for the propagation of feature annotation.</text>
</comment>
<dbReference type="GO" id="GO:0005886">
    <property type="term" value="C:plasma membrane"/>
    <property type="evidence" value="ECO:0007669"/>
    <property type="project" value="UniProtKB-SubCell"/>
</dbReference>
<evidence type="ECO:0000256" key="2">
    <source>
        <dbReference type="ARBA" id="ARBA00004429"/>
    </source>
</evidence>
<evidence type="ECO:0000256" key="12">
    <source>
        <dbReference type="RuleBase" id="RU365097"/>
    </source>
</evidence>
<keyword evidence="10 11" id="KW-0472">Membrane</keyword>
<evidence type="ECO:0000256" key="6">
    <source>
        <dbReference type="ARBA" id="ARBA00022505"/>
    </source>
</evidence>
<dbReference type="FunFam" id="1.10.3720.10:FF:000054">
    <property type="entry name" value="Molybdenum transport system permease"/>
    <property type="match status" value="1"/>
</dbReference>
<comment type="similarity">
    <text evidence="3 12">Belongs to the binding-protein-dependent transport system permease family. CysTW subfamily.</text>
</comment>
<comment type="function">
    <text evidence="1 12">Part of the binding-protein-dependent transport system for molybdenum; probably responsible for the translocation of the substrate across the membrane.</text>
</comment>
<dbReference type="InterPro" id="IPR011867">
    <property type="entry name" value="ModB_ABC"/>
</dbReference>
<dbReference type="Proteomes" id="UP000246483">
    <property type="component" value="Unassembled WGS sequence"/>
</dbReference>
<dbReference type="SUPFAM" id="SSF161098">
    <property type="entry name" value="MetI-like"/>
    <property type="match status" value="1"/>
</dbReference>
<keyword evidence="15" id="KW-1185">Reference proteome</keyword>
<dbReference type="Pfam" id="PF00528">
    <property type="entry name" value="BPD_transp_1"/>
    <property type="match status" value="1"/>
</dbReference>
<comment type="caution">
    <text evidence="14">The sequence shown here is derived from an EMBL/GenBank/DDBJ whole genome shotgun (WGS) entry which is preliminary data.</text>
</comment>
<feature type="transmembrane region" description="Helical" evidence="11">
    <location>
        <begin position="20"/>
        <end position="43"/>
    </location>
</feature>
<evidence type="ECO:0000313" key="14">
    <source>
        <dbReference type="EMBL" id="PWW48808.1"/>
    </source>
</evidence>
<feature type="transmembrane region" description="Helical" evidence="11">
    <location>
        <begin position="55"/>
        <end position="76"/>
    </location>
</feature>
<feature type="domain" description="ABC transmembrane type-1" evidence="13">
    <location>
        <begin position="17"/>
        <end position="223"/>
    </location>
</feature>
<evidence type="ECO:0000256" key="1">
    <source>
        <dbReference type="ARBA" id="ARBA00002949"/>
    </source>
</evidence>
<dbReference type="PANTHER" id="PTHR30183">
    <property type="entry name" value="MOLYBDENUM TRANSPORT SYSTEM PERMEASE PROTEIN MODB"/>
    <property type="match status" value="1"/>
</dbReference>
<dbReference type="Gene3D" id="1.10.3720.10">
    <property type="entry name" value="MetI-like"/>
    <property type="match status" value="1"/>
</dbReference>
<organism evidence="14 15">
    <name type="scientific">Melaminivora alkalimesophila</name>
    <dbReference type="NCBI Taxonomy" id="1165852"/>
    <lineage>
        <taxon>Bacteria</taxon>
        <taxon>Pseudomonadati</taxon>
        <taxon>Pseudomonadota</taxon>
        <taxon>Betaproteobacteria</taxon>
        <taxon>Burkholderiales</taxon>
        <taxon>Comamonadaceae</taxon>
        <taxon>Melaminivora</taxon>
    </lineage>
</organism>
<dbReference type="InterPro" id="IPR035906">
    <property type="entry name" value="MetI-like_sf"/>
</dbReference>
<keyword evidence="6 12" id="KW-0500">Molybdenum</keyword>